<dbReference type="EMBL" id="JAHRIN010050998">
    <property type="protein sequence ID" value="MEQ2209130.1"/>
    <property type="molecule type" value="Genomic_DNA"/>
</dbReference>
<dbReference type="Proteomes" id="UP001434883">
    <property type="component" value="Unassembled WGS sequence"/>
</dbReference>
<comment type="caution">
    <text evidence="1">The sequence shown here is derived from an EMBL/GenBank/DDBJ whole genome shotgun (WGS) entry which is preliminary data.</text>
</comment>
<protein>
    <submittedName>
        <fullName evidence="1">Uncharacterized protein</fullName>
    </submittedName>
</protein>
<keyword evidence="2" id="KW-1185">Reference proteome</keyword>
<gene>
    <name evidence="1" type="ORF">XENOCAPTIV_024776</name>
</gene>
<proteinExistence type="predicted"/>
<feature type="non-terminal residue" evidence="1">
    <location>
        <position position="1"/>
    </location>
</feature>
<evidence type="ECO:0000313" key="1">
    <source>
        <dbReference type="EMBL" id="MEQ2209130.1"/>
    </source>
</evidence>
<reference evidence="1 2" key="1">
    <citation type="submission" date="2021-06" db="EMBL/GenBank/DDBJ databases">
        <authorList>
            <person name="Palmer J.M."/>
        </authorList>
    </citation>
    <scope>NUCLEOTIDE SEQUENCE [LARGE SCALE GENOMIC DNA]</scope>
    <source>
        <strain evidence="1 2">XC_2019</strain>
        <tissue evidence="1">Muscle</tissue>
    </source>
</reference>
<name>A0ABV0RLT9_9TELE</name>
<sequence>NDFLFLNPNCCLDEFFSLLSYTFSKIIDFVVALFSKGSLVGGLGSWTSSLRLSPGEKSQEEYLMALSTQYQVEHYEDCYNLLASSPESQLLKQVTRGPWGLPMDPTLRRATDTTAVQLSEMVSLPVLIKHSVTAPLITQNPPSLLPGLLPVDMHKTKHTPQARARSFGGNKASSRDFVFFDIKMVTSLVIDILGSGGIATFPRALAAMLFPVEHMLEELLLSKGSALHGAIGREQSSHVVPSSLLIPTKESLDALHCPIN</sequence>
<organism evidence="1 2">
    <name type="scientific">Xenoophorus captivus</name>
    <dbReference type="NCBI Taxonomy" id="1517983"/>
    <lineage>
        <taxon>Eukaryota</taxon>
        <taxon>Metazoa</taxon>
        <taxon>Chordata</taxon>
        <taxon>Craniata</taxon>
        <taxon>Vertebrata</taxon>
        <taxon>Euteleostomi</taxon>
        <taxon>Actinopterygii</taxon>
        <taxon>Neopterygii</taxon>
        <taxon>Teleostei</taxon>
        <taxon>Neoteleostei</taxon>
        <taxon>Acanthomorphata</taxon>
        <taxon>Ovalentaria</taxon>
        <taxon>Atherinomorphae</taxon>
        <taxon>Cyprinodontiformes</taxon>
        <taxon>Goodeidae</taxon>
        <taxon>Xenoophorus</taxon>
    </lineage>
</organism>
<accession>A0ABV0RLT9</accession>
<evidence type="ECO:0000313" key="2">
    <source>
        <dbReference type="Proteomes" id="UP001434883"/>
    </source>
</evidence>